<gene>
    <name evidence="3" type="ORF">BW34_01613</name>
</gene>
<dbReference type="PANTHER" id="PTHR21180">
    <property type="entry name" value="ENDONUCLEASE/EXONUCLEASE/PHOSPHATASE FAMILY DOMAIN-CONTAINING PROTEIN 1"/>
    <property type="match status" value="1"/>
</dbReference>
<dbReference type="SUPFAM" id="SSF47781">
    <property type="entry name" value="RuvA domain 2-like"/>
    <property type="match status" value="1"/>
</dbReference>
<proteinExistence type="predicted"/>
<keyword evidence="2" id="KW-1133">Transmembrane helix</keyword>
<feature type="region of interest" description="Disordered" evidence="1">
    <location>
        <begin position="233"/>
        <end position="252"/>
    </location>
</feature>
<accession>A0A031FS18</accession>
<dbReference type="EMBL" id="JFYO01000005">
    <property type="protein sequence ID" value="EZP27624.1"/>
    <property type="molecule type" value="Genomic_DNA"/>
</dbReference>
<feature type="transmembrane region" description="Helical" evidence="2">
    <location>
        <begin position="47"/>
        <end position="67"/>
    </location>
</feature>
<dbReference type="InterPro" id="IPR010994">
    <property type="entry name" value="RuvA_2-like"/>
</dbReference>
<comment type="caution">
    <text evidence="3">The sequence shown here is derived from an EMBL/GenBank/DDBJ whole genome shotgun (WGS) entry which is preliminary data.</text>
</comment>
<feature type="transmembrane region" description="Helical" evidence="2">
    <location>
        <begin position="12"/>
        <end position="40"/>
    </location>
</feature>
<name>A0A031FS18_9MICO</name>
<organism evidence="3 4">
    <name type="scientific">Microbacterium oleivorans</name>
    <dbReference type="NCBI Taxonomy" id="273677"/>
    <lineage>
        <taxon>Bacteria</taxon>
        <taxon>Bacillati</taxon>
        <taxon>Actinomycetota</taxon>
        <taxon>Actinomycetes</taxon>
        <taxon>Micrococcales</taxon>
        <taxon>Microbacteriaceae</taxon>
        <taxon>Microbacterium</taxon>
    </lineage>
</organism>
<reference evidence="3 4" key="1">
    <citation type="submission" date="2014-03" db="EMBL/GenBank/DDBJ databases">
        <title>Draft Genome Sequences of 13 Willow Endophytes.</title>
        <authorList>
            <person name="Gan H.Y."/>
            <person name="Gan H.M."/>
            <person name="Savka M.A."/>
            <person name="Hudson A.O."/>
        </authorList>
    </citation>
    <scope>NUCLEOTIDE SEQUENCE [LARGE SCALE GENOMIC DNA]</scope>
    <source>
        <strain evidence="3 4">RIT293</strain>
    </source>
</reference>
<dbReference type="PANTHER" id="PTHR21180:SF32">
    <property type="entry name" value="ENDONUCLEASE_EXONUCLEASE_PHOSPHATASE FAMILY DOMAIN-CONTAINING PROTEIN 1"/>
    <property type="match status" value="1"/>
</dbReference>
<evidence type="ECO:0000313" key="4">
    <source>
        <dbReference type="Proteomes" id="UP000024001"/>
    </source>
</evidence>
<dbReference type="OrthoDB" id="9790239at2"/>
<dbReference type="Pfam" id="PF12836">
    <property type="entry name" value="HHH_3"/>
    <property type="match status" value="1"/>
</dbReference>
<dbReference type="Proteomes" id="UP000024001">
    <property type="component" value="Unassembled WGS sequence"/>
</dbReference>
<dbReference type="RefSeq" id="WP_036311119.1">
    <property type="nucleotide sequence ID" value="NZ_JFYO01000005.1"/>
</dbReference>
<feature type="transmembrane region" description="Helical" evidence="2">
    <location>
        <begin position="73"/>
        <end position="94"/>
    </location>
</feature>
<evidence type="ECO:0000256" key="1">
    <source>
        <dbReference type="SAM" id="MobiDB-lite"/>
    </source>
</evidence>
<dbReference type="PATRIC" id="fig|273677.3.peg.1596"/>
<evidence type="ECO:0000313" key="3">
    <source>
        <dbReference type="EMBL" id="EZP27624.1"/>
    </source>
</evidence>
<protein>
    <submittedName>
        <fullName evidence="3">ComEA protein</fullName>
    </submittedName>
</protein>
<keyword evidence="2" id="KW-0472">Membrane</keyword>
<feature type="region of interest" description="Disordered" evidence="1">
    <location>
        <begin position="108"/>
        <end position="171"/>
    </location>
</feature>
<keyword evidence="2" id="KW-0812">Transmembrane</keyword>
<keyword evidence="4" id="KW-1185">Reference proteome</keyword>
<dbReference type="Gene3D" id="1.10.150.280">
    <property type="entry name" value="AF1531-like domain"/>
    <property type="match status" value="1"/>
</dbReference>
<sequence length="252" mass="26533">MSSSARLAAPGWGWLIGVSSWLVAVFIGPATAWIGFFIVGAVSRRRAAYIAGAASGILGFTVATEVWGGFSDLVGAIVHLGGIIVGLALNPGWLRTLWERRVAAADKRGSSRTASTSQAARATTAAPKRRRRGSRAKPASQPAATSAAEPEARRMAETVGASSSDLLQTAEPVETVDVQTATADELADLPGLNRTKARRAVKVRTKNGGFFSVEDFGEAAGLQPHEIVRLRSAATCSPRPRSPRSFGRRVDL</sequence>
<dbReference type="AlphaFoldDB" id="A0A031FS18"/>
<dbReference type="InterPro" id="IPR051675">
    <property type="entry name" value="Endo/Exo/Phosphatase_dom_1"/>
</dbReference>
<feature type="compositionally biased region" description="Low complexity" evidence="1">
    <location>
        <begin position="111"/>
        <end position="126"/>
    </location>
</feature>
<evidence type="ECO:0000256" key="2">
    <source>
        <dbReference type="SAM" id="Phobius"/>
    </source>
</evidence>
<dbReference type="eggNOG" id="COG1555">
    <property type="taxonomic scope" value="Bacteria"/>
</dbReference>